<dbReference type="EMBL" id="CAJVPM010000918">
    <property type="protein sequence ID" value="CAG8454868.1"/>
    <property type="molecule type" value="Genomic_DNA"/>
</dbReference>
<feature type="non-terminal residue" evidence="1">
    <location>
        <position position="1"/>
    </location>
</feature>
<organism evidence="1 2">
    <name type="scientific">Scutellospora calospora</name>
    <dbReference type="NCBI Taxonomy" id="85575"/>
    <lineage>
        <taxon>Eukaryota</taxon>
        <taxon>Fungi</taxon>
        <taxon>Fungi incertae sedis</taxon>
        <taxon>Mucoromycota</taxon>
        <taxon>Glomeromycotina</taxon>
        <taxon>Glomeromycetes</taxon>
        <taxon>Diversisporales</taxon>
        <taxon>Gigasporaceae</taxon>
        <taxon>Scutellospora</taxon>
    </lineage>
</organism>
<accession>A0ACA9K6I3</accession>
<proteinExistence type="predicted"/>
<protein>
    <submittedName>
        <fullName evidence="1">2433_t:CDS:1</fullName>
    </submittedName>
</protein>
<sequence>LQEDKHAEICYLKQKGVSQVKLAEQFFVAEATISNIIREKDRWLSLKPGSNNIKLKRQRTAKFLLLEEALALWVSRVTEVLQTGTEVIITHKVVQLAEGLGIIGFNTSEGWLSNFKKYYHIKEYRRQGEAASMPLEDFPRFRNELYEIIKEYKPEDIYNRIEPDKTLASSSVLGEKKAKDCMTILLTCNATGEHKLPPLFIHKYKNPRALHNVDKSTLPVYYYWNSTAWMQTSIFNRYIKHFDDQMRLASWSILLLMDGASTHGLEESYTPTNIKLHILPLNTTAHLQLCNARIIWSFKAHYKKIFCQDRIDLFDFFLESGESPEPLNIKNAIDFTATAWKKVTSQTIRNCWEKTGILPKDFFDELFLFENSSLTNELDLIDEIQNLIRHAHQYIIADNDLIATEILTNKEIIESVKNHEYIEPEDESSKKLISFVQALEFIKGISSFLEQQPDGNFKVKDSFIWGLRQLKKEVNFKYIASKQQATLDTFIHNTN</sequence>
<gene>
    <name evidence="1" type="ORF">SCALOS_LOCUS1357</name>
</gene>
<reference evidence="1" key="1">
    <citation type="submission" date="2021-06" db="EMBL/GenBank/DDBJ databases">
        <authorList>
            <person name="Kallberg Y."/>
            <person name="Tangrot J."/>
            <person name="Rosling A."/>
        </authorList>
    </citation>
    <scope>NUCLEOTIDE SEQUENCE</scope>
    <source>
        <strain evidence="1">AU212A</strain>
    </source>
</reference>
<dbReference type="Proteomes" id="UP000789860">
    <property type="component" value="Unassembled WGS sequence"/>
</dbReference>
<evidence type="ECO:0000313" key="1">
    <source>
        <dbReference type="EMBL" id="CAG8454868.1"/>
    </source>
</evidence>
<keyword evidence="2" id="KW-1185">Reference proteome</keyword>
<evidence type="ECO:0000313" key="2">
    <source>
        <dbReference type="Proteomes" id="UP000789860"/>
    </source>
</evidence>
<comment type="caution">
    <text evidence="1">The sequence shown here is derived from an EMBL/GenBank/DDBJ whole genome shotgun (WGS) entry which is preliminary data.</text>
</comment>
<name>A0ACA9K6I3_9GLOM</name>